<dbReference type="EMBL" id="KZ987778">
    <property type="protein sequence ID" value="RKP14901.1"/>
    <property type="molecule type" value="Genomic_DNA"/>
</dbReference>
<organism evidence="1 2">
    <name type="scientific">Piptocephalis cylindrospora</name>
    <dbReference type="NCBI Taxonomy" id="1907219"/>
    <lineage>
        <taxon>Eukaryota</taxon>
        <taxon>Fungi</taxon>
        <taxon>Fungi incertae sedis</taxon>
        <taxon>Zoopagomycota</taxon>
        <taxon>Zoopagomycotina</taxon>
        <taxon>Zoopagomycetes</taxon>
        <taxon>Zoopagales</taxon>
        <taxon>Piptocephalidaceae</taxon>
        <taxon>Piptocephalis</taxon>
    </lineage>
</organism>
<dbReference type="OrthoDB" id="5524172at2759"/>
<evidence type="ECO:0000313" key="2">
    <source>
        <dbReference type="Proteomes" id="UP000267251"/>
    </source>
</evidence>
<proteinExistence type="predicted"/>
<protein>
    <submittedName>
        <fullName evidence="1">Uncharacterized protein</fullName>
    </submittedName>
</protein>
<dbReference type="Proteomes" id="UP000267251">
    <property type="component" value="Unassembled WGS sequence"/>
</dbReference>
<accession>A0A4P9Y926</accession>
<reference evidence="2" key="1">
    <citation type="journal article" date="2018" name="Nat. Microbiol.">
        <title>Leveraging single-cell genomics to expand the fungal tree of life.</title>
        <authorList>
            <person name="Ahrendt S.R."/>
            <person name="Quandt C.A."/>
            <person name="Ciobanu D."/>
            <person name="Clum A."/>
            <person name="Salamov A."/>
            <person name="Andreopoulos B."/>
            <person name="Cheng J.F."/>
            <person name="Woyke T."/>
            <person name="Pelin A."/>
            <person name="Henrissat B."/>
            <person name="Reynolds N.K."/>
            <person name="Benny G.L."/>
            <person name="Smith M.E."/>
            <person name="James T.Y."/>
            <person name="Grigoriev I.V."/>
        </authorList>
    </citation>
    <scope>NUCLEOTIDE SEQUENCE [LARGE SCALE GENOMIC DNA]</scope>
</reference>
<keyword evidence="2" id="KW-1185">Reference proteome</keyword>
<evidence type="ECO:0000313" key="1">
    <source>
        <dbReference type="EMBL" id="RKP14901.1"/>
    </source>
</evidence>
<gene>
    <name evidence="1" type="ORF">BJ684DRAFT_18733</name>
</gene>
<name>A0A4P9Y926_9FUNG</name>
<dbReference type="AlphaFoldDB" id="A0A4P9Y926"/>
<sequence>MSRIASFVCGALASGTLFYYLTATVHDDAHLMAVQLQQVKRRLEISSSGLPYTRDDLVVPERHEAKSAPLRLIRHYEGLVKEEVIPRWRASWNRGIRSTSDFLNSWEVDLGNGVVRRKVD</sequence>